<name>A0A345L6T4_9CAUD</name>
<protein>
    <submittedName>
        <fullName evidence="2">Transcriptional repressor</fullName>
    </submittedName>
</protein>
<sequence>MQTIGERLRARRSQLEITQAEAGRRAGLSRQAVNAIETEFTASPSIATVAALAKALIVDFEWLATGEGKPPKGLDNE</sequence>
<evidence type="ECO:0000313" key="2">
    <source>
        <dbReference type="EMBL" id="AXH50986.1"/>
    </source>
</evidence>
<keyword evidence="3" id="KW-1185">Reference proteome</keyword>
<reference evidence="3" key="1">
    <citation type="submission" date="2018-06" db="EMBL/GenBank/DDBJ databases">
        <title>Complete genome of Serratia marcescens Siphophage Scapp.</title>
        <authorList>
            <person name="Koehler B.T."/>
            <person name="Bonasera R."/>
            <person name="Liu M."/>
            <person name="Kongari R."/>
        </authorList>
    </citation>
    <scope>NUCLEOTIDE SEQUENCE [LARGE SCALE GENOMIC DNA]</scope>
</reference>
<dbReference type="GO" id="GO:0003677">
    <property type="term" value="F:DNA binding"/>
    <property type="evidence" value="ECO:0007669"/>
    <property type="project" value="InterPro"/>
</dbReference>
<gene>
    <name evidence="2" type="ORF">CPT_Scapp_057</name>
</gene>
<dbReference type="PROSITE" id="PS50943">
    <property type="entry name" value="HTH_CROC1"/>
    <property type="match status" value="1"/>
</dbReference>
<dbReference type="SMART" id="SM00530">
    <property type="entry name" value="HTH_XRE"/>
    <property type="match status" value="1"/>
</dbReference>
<evidence type="ECO:0000259" key="1">
    <source>
        <dbReference type="PROSITE" id="PS50943"/>
    </source>
</evidence>
<proteinExistence type="predicted"/>
<evidence type="ECO:0000313" key="3">
    <source>
        <dbReference type="Proteomes" id="UP000260583"/>
    </source>
</evidence>
<accession>A0A345L6T4</accession>
<feature type="domain" description="HTH cro/C1-type" evidence="1">
    <location>
        <begin position="8"/>
        <end position="63"/>
    </location>
</feature>
<dbReference type="Gene3D" id="1.10.260.40">
    <property type="entry name" value="lambda repressor-like DNA-binding domains"/>
    <property type="match status" value="1"/>
</dbReference>
<organism evidence="2 3">
    <name type="scientific">Serratia phage Scapp</name>
    <dbReference type="NCBI Taxonomy" id="2282409"/>
    <lineage>
        <taxon>Viruses</taxon>
        <taxon>Duplodnaviria</taxon>
        <taxon>Heunggongvirae</taxon>
        <taxon>Uroviricota</taxon>
        <taxon>Caudoviricetes</taxon>
        <taxon>Scappvirus</taxon>
        <taxon>Scappvirus scapp</taxon>
    </lineage>
</organism>
<dbReference type="CDD" id="cd00093">
    <property type="entry name" value="HTH_XRE"/>
    <property type="match status" value="1"/>
</dbReference>
<dbReference type="InterPro" id="IPR010982">
    <property type="entry name" value="Lambda_DNA-bd_dom_sf"/>
</dbReference>
<dbReference type="InterPro" id="IPR001387">
    <property type="entry name" value="Cro/C1-type_HTH"/>
</dbReference>
<dbReference type="EMBL" id="MH553517">
    <property type="protein sequence ID" value="AXH50986.1"/>
    <property type="molecule type" value="Genomic_DNA"/>
</dbReference>
<dbReference type="Proteomes" id="UP000260583">
    <property type="component" value="Segment"/>
</dbReference>
<dbReference type="SUPFAM" id="SSF47413">
    <property type="entry name" value="lambda repressor-like DNA-binding domains"/>
    <property type="match status" value="1"/>
</dbReference>
<dbReference type="Pfam" id="PF01381">
    <property type="entry name" value="HTH_3"/>
    <property type="match status" value="1"/>
</dbReference>